<keyword evidence="4" id="KW-0413">Isomerase</keyword>
<dbReference type="AlphaFoldDB" id="A0A0A3XMA7"/>
<dbReference type="Pfam" id="PF13417">
    <property type="entry name" value="GST_N_3"/>
    <property type="match status" value="1"/>
</dbReference>
<accession>A0A0A3XMA7</accession>
<evidence type="ECO:0000256" key="1">
    <source>
        <dbReference type="ARBA" id="ARBA00010007"/>
    </source>
</evidence>
<evidence type="ECO:0000313" key="5">
    <source>
        <dbReference type="Proteomes" id="UP000030377"/>
    </source>
</evidence>
<evidence type="ECO:0000313" key="4">
    <source>
        <dbReference type="EMBL" id="KGT74311.1"/>
    </source>
</evidence>
<dbReference type="EMBL" id="JRPN01000035">
    <property type="protein sequence ID" value="KGT74311.1"/>
    <property type="molecule type" value="Genomic_DNA"/>
</dbReference>
<dbReference type="SFLD" id="SFLDG00358">
    <property type="entry name" value="Main_(cytGST)"/>
    <property type="match status" value="1"/>
</dbReference>
<organism evidence="4 5">
    <name type="scientific">Bradyrhizobium japonicum</name>
    <dbReference type="NCBI Taxonomy" id="375"/>
    <lineage>
        <taxon>Bacteria</taxon>
        <taxon>Pseudomonadati</taxon>
        <taxon>Pseudomonadota</taxon>
        <taxon>Alphaproteobacteria</taxon>
        <taxon>Hyphomicrobiales</taxon>
        <taxon>Nitrobacteraceae</taxon>
        <taxon>Bradyrhizobium</taxon>
    </lineage>
</organism>
<dbReference type="SFLD" id="SFLDS00019">
    <property type="entry name" value="Glutathione_Transferase_(cytos"/>
    <property type="match status" value="1"/>
</dbReference>
<dbReference type="InterPro" id="IPR036282">
    <property type="entry name" value="Glutathione-S-Trfase_C_sf"/>
</dbReference>
<comment type="similarity">
    <text evidence="1">Belongs to the GST superfamily. Zeta family.</text>
</comment>
<dbReference type="InterPro" id="IPR005955">
    <property type="entry name" value="GST_Zeta"/>
</dbReference>
<evidence type="ECO:0000259" key="3">
    <source>
        <dbReference type="PROSITE" id="PS50405"/>
    </source>
</evidence>
<dbReference type="GO" id="GO:0004364">
    <property type="term" value="F:glutathione transferase activity"/>
    <property type="evidence" value="ECO:0007669"/>
    <property type="project" value="TreeGrafter"/>
</dbReference>
<evidence type="ECO:0000259" key="2">
    <source>
        <dbReference type="PROSITE" id="PS50404"/>
    </source>
</evidence>
<dbReference type="GO" id="GO:0006749">
    <property type="term" value="P:glutathione metabolic process"/>
    <property type="evidence" value="ECO:0007669"/>
    <property type="project" value="TreeGrafter"/>
</dbReference>
<proteinExistence type="inferred from homology"/>
<dbReference type="PANTHER" id="PTHR42673:SF4">
    <property type="entry name" value="MALEYLACETOACETATE ISOMERASE"/>
    <property type="match status" value="1"/>
</dbReference>
<feature type="domain" description="GST N-terminal" evidence="2">
    <location>
        <begin position="1"/>
        <end position="81"/>
    </location>
</feature>
<dbReference type="NCBIfam" id="TIGR01262">
    <property type="entry name" value="maiA"/>
    <property type="match status" value="1"/>
</dbReference>
<protein>
    <submittedName>
        <fullName evidence="4">Maleylacetoacetate isomerase</fullName>
    </submittedName>
</protein>
<dbReference type="InterPro" id="IPR036249">
    <property type="entry name" value="Thioredoxin-like_sf"/>
</dbReference>
<dbReference type="GO" id="GO:0016034">
    <property type="term" value="F:maleylacetoacetate isomerase activity"/>
    <property type="evidence" value="ECO:0007669"/>
    <property type="project" value="TreeGrafter"/>
</dbReference>
<dbReference type="Proteomes" id="UP000030377">
    <property type="component" value="Unassembled WGS sequence"/>
</dbReference>
<dbReference type="PROSITE" id="PS50404">
    <property type="entry name" value="GST_NTER"/>
    <property type="match status" value="1"/>
</dbReference>
<sequence>MKLHGYFRSSAAYRVRIALNLKGLGAQHLPHHLRKGEQCAPAYLAINPQGLVPTLENDAGAVLTQSVAIIEWLDETHPNPPLLPKDPLRRAKVRAFALAIACDTHPVQNLKVLARLRELGLAEEKVQDWAAWVNREGLAACETLIKDEAGPFCFGDVPTLADLCLVPQLANARRFGVDVSAYPRLLKAEAAAKALPAFANAAPEKQPDAE</sequence>
<feature type="domain" description="GST C-terminal" evidence="3">
    <location>
        <begin position="86"/>
        <end position="210"/>
    </location>
</feature>
<dbReference type="PANTHER" id="PTHR42673">
    <property type="entry name" value="MALEYLACETOACETATE ISOMERASE"/>
    <property type="match status" value="1"/>
</dbReference>
<dbReference type="Gene3D" id="3.40.30.10">
    <property type="entry name" value="Glutaredoxin"/>
    <property type="match status" value="1"/>
</dbReference>
<dbReference type="InterPro" id="IPR010987">
    <property type="entry name" value="Glutathione-S-Trfase_C-like"/>
</dbReference>
<reference evidence="4 5" key="1">
    <citation type="submission" date="2014-09" db="EMBL/GenBank/DDBJ databases">
        <title>Draft genome of Bradyrhizobium japonicum Is-34.</title>
        <authorList>
            <person name="Tsurumaru H."/>
            <person name="Yamakawa T."/>
            <person name="Hashimoto S."/>
            <person name="Okizaki K."/>
            <person name="Kanesaki Y."/>
            <person name="Yoshikawa H."/>
            <person name="Yajima S."/>
        </authorList>
    </citation>
    <scope>NUCLEOTIDE SEQUENCE [LARGE SCALE GENOMIC DNA]</scope>
    <source>
        <strain evidence="4 5">Is-34</strain>
    </source>
</reference>
<dbReference type="InterPro" id="IPR034333">
    <property type="entry name" value="GST_Zeta_N"/>
</dbReference>
<dbReference type="InterPro" id="IPR034330">
    <property type="entry name" value="GST_Zeta_C"/>
</dbReference>
<gene>
    <name evidence="4" type="ORF">MA20_40230</name>
</gene>
<dbReference type="Pfam" id="PF13410">
    <property type="entry name" value="GST_C_2"/>
    <property type="match status" value="1"/>
</dbReference>
<dbReference type="eggNOG" id="COG0625">
    <property type="taxonomic scope" value="Bacteria"/>
</dbReference>
<dbReference type="CDD" id="cd03042">
    <property type="entry name" value="GST_N_Zeta"/>
    <property type="match status" value="1"/>
</dbReference>
<dbReference type="SUPFAM" id="SSF47616">
    <property type="entry name" value="GST C-terminal domain-like"/>
    <property type="match status" value="1"/>
</dbReference>
<dbReference type="GO" id="GO:0006559">
    <property type="term" value="P:L-phenylalanine catabolic process"/>
    <property type="evidence" value="ECO:0007669"/>
    <property type="project" value="TreeGrafter"/>
</dbReference>
<comment type="caution">
    <text evidence="4">The sequence shown here is derived from an EMBL/GenBank/DDBJ whole genome shotgun (WGS) entry which is preliminary data.</text>
</comment>
<dbReference type="CDD" id="cd03191">
    <property type="entry name" value="GST_C_Zeta"/>
    <property type="match status" value="1"/>
</dbReference>
<dbReference type="SUPFAM" id="SSF52833">
    <property type="entry name" value="Thioredoxin-like"/>
    <property type="match status" value="1"/>
</dbReference>
<dbReference type="RefSeq" id="WP_041960127.1">
    <property type="nucleotide sequence ID" value="NZ_JAOQNC010000001.1"/>
</dbReference>
<dbReference type="InterPro" id="IPR040079">
    <property type="entry name" value="Glutathione_S-Trfase"/>
</dbReference>
<dbReference type="Gene3D" id="1.20.1050.10">
    <property type="match status" value="1"/>
</dbReference>
<dbReference type="GO" id="GO:0005737">
    <property type="term" value="C:cytoplasm"/>
    <property type="evidence" value="ECO:0007669"/>
    <property type="project" value="InterPro"/>
</dbReference>
<dbReference type="STRING" id="375.BKD09_RS00525"/>
<name>A0A0A3XMA7_BRAJP</name>
<dbReference type="PROSITE" id="PS50405">
    <property type="entry name" value="GST_CTER"/>
    <property type="match status" value="1"/>
</dbReference>
<dbReference type="FunFam" id="1.20.1050.10:FF:000010">
    <property type="entry name" value="Maleylacetoacetate isomerase isoform 1"/>
    <property type="match status" value="1"/>
</dbReference>
<dbReference type="InterPro" id="IPR004045">
    <property type="entry name" value="Glutathione_S-Trfase_N"/>
</dbReference>